<dbReference type="EMBL" id="NGJY01000002">
    <property type="protein sequence ID" value="RSU03394.1"/>
    <property type="molecule type" value="Genomic_DNA"/>
</dbReference>
<dbReference type="InterPro" id="IPR019931">
    <property type="entry name" value="LPXTG_anchor"/>
</dbReference>
<evidence type="ECO:0000256" key="1">
    <source>
        <dbReference type="ARBA" id="ARBA00022512"/>
    </source>
</evidence>
<accession>A0A430A8L9</accession>
<feature type="chain" id="PRO_5019124556" description="Gram-positive cocci surface proteins LPxTG domain-containing protein" evidence="6">
    <location>
        <begin position="24"/>
        <end position="106"/>
    </location>
</feature>
<gene>
    <name evidence="8" type="ORF">CBF31_06690</name>
</gene>
<protein>
    <recommendedName>
        <fullName evidence="7">Gram-positive cocci surface proteins LPxTG domain-containing protein</fullName>
    </recommendedName>
</protein>
<evidence type="ECO:0000259" key="7">
    <source>
        <dbReference type="Pfam" id="PF00746"/>
    </source>
</evidence>
<organism evidence="8 9">
    <name type="scientific">Vagococcus fessus</name>
    <dbReference type="NCBI Taxonomy" id="120370"/>
    <lineage>
        <taxon>Bacteria</taxon>
        <taxon>Bacillati</taxon>
        <taxon>Bacillota</taxon>
        <taxon>Bacilli</taxon>
        <taxon>Lactobacillales</taxon>
        <taxon>Enterococcaceae</taxon>
        <taxon>Vagococcus</taxon>
    </lineage>
</organism>
<sequence>MIMRRIMVSLVLLCCLLGTASQAATTVVSTVDTKTGVRFHGENPNKLGQDVGDTPHKGKLEGLNHKGTLPQTGEVKTSFVYKISGSLILVSGIIAYYFNKKNKDVS</sequence>
<comment type="caution">
    <text evidence="8">The sequence shown here is derived from an EMBL/GenBank/DDBJ whole genome shotgun (WGS) entry which is preliminary data.</text>
</comment>
<evidence type="ECO:0000256" key="4">
    <source>
        <dbReference type="ARBA" id="ARBA00023088"/>
    </source>
</evidence>
<feature type="signal peptide" evidence="6">
    <location>
        <begin position="1"/>
        <end position="23"/>
    </location>
</feature>
<keyword evidence="4" id="KW-0572">Peptidoglycan-anchor</keyword>
<dbReference type="RefSeq" id="WP_126831604.1">
    <property type="nucleotide sequence ID" value="NZ_CBCRYB010000001.1"/>
</dbReference>
<keyword evidence="5" id="KW-0812">Transmembrane</keyword>
<evidence type="ECO:0000313" key="9">
    <source>
        <dbReference type="Proteomes" id="UP000287101"/>
    </source>
</evidence>
<evidence type="ECO:0000256" key="6">
    <source>
        <dbReference type="SAM" id="SignalP"/>
    </source>
</evidence>
<reference evidence="8 9" key="1">
    <citation type="submission" date="2017-05" db="EMBL/GenBank/DDBJ databases">
        <title>Vagococcus spp. assemblies.</title>
        <authorList>
            <person name="Gulvik C.A."/>
        </authorList>
    </citation>
    <scope>NUCLEOTIDE SEQUENCE [LARGE SCALE GENOMIC DNA]</scope>
    <source>
        <strain evidence="8 9">CCUG 41755</strain>
    </source>
</reference>
<name>A0A430A8L9_9ENTE</name>
<dbReference type="NCBIfam" id="TIGR01167">
    <property type="entry name" value="LPXTG_anchor"/>
    <property type="match status" value="1"/>
</dbReference>
<keyword evidence="5" id="KW-0472">Membrane</keyword>
<dbReference type="Proteomes" id="UP000287101">
    <property type="component" value="Unassembled WGS sequence"/>
</dbReference>
<keyword evidence="2" id="KW-0964">Secreted</keyword>
<keyword evidence="3 6" id="KW-0732">Signal</keyword>
<keyword evidence="1" id="KW-0134">Cell wall</keyword>
<evidence type="ECO:0000256" key="5">
    <source>
        <dbReference type="SAM" id="Phobius"/>
    </source>
</evidence>
<keyword evidence="5" id="KW-1133">Transmembrane helix</keyword>
<keyword evidence="9" id="KW-1185">Reference proteome</keyword>
<feature type="transmembrane region" description="Helical" evidence="5">
    <location>
        <begin position="79"/>
        <end position="98"/>
    </location>
</feature>
<feature type="domain" description="Gram-positive cocci surface proteins LPxTG" evidence="7">
    <location>
        <begin position="66"/>
        <end position="103"/>
    </location>
</feature>
<dbReference type="AlphaFoldDB" id="A0A430A8L9"/>
<proteinExistence type="predicted"/>
<evidence type="ECO:0000313" key="8">
    <source>
        <dbReference type="EMBL" id="RSU03394.1"/>
    </source>
</evidence>
<evidence type="ECO:0000256" key="2">
    <source>
        <dbReference type="ARBA" id="ARBA00022525"/>
    </source>
</evidence>
<dbReference type="Pfam" id="PF00746">
    <property type="entry name" value="Gram_pos_anchor"/>
    <property type="match status" value="1"/>
</dbReference>
<evidence type="ECO:0000256" key="3">
    <source>
        <dbReference type="ARBA" id="ARBA00022729"/>
    </source>
</evidence>